<dbReference type="Pfam" id="PF01300">
    <property type="entry name" value="Sua5_yciO_yrdC"/>
    <property type="match status" value="1"/>
</dbReference>
<evidence type="ECO:0000313" key="12">
    <source>
        <dbReference type="Proteomes" id="UP001149719"/>
    </source>
</evidence>
<keyword evidence="7 9" id="KW-0067">ATP-binding</keyword>
<evidence type="ECO:0000256" key="6">
    <source>
        <dbReference type="ARBA" id="ARBA00022741"/>
    </source>
</evidence>
<evidence type="ECO:0000256" key="5">
    <source>
        <dbReference type="ARBA" id="ARBA00022695"/>
    </source>
</evidence>
<comment type="function">
    <text evidence="9">Required for the formation of a threonylcarbamoyl group on adenosine at position 37 (t(6)A37) in tRNAs that read codons beginning with adenine. Catalyzes the conversion of L-threonine, HCO(3)(-)/CO(2) and ATP to give threonylcarbamoyl-AMP (TC-AMP) as the acyladenylate intermediate, with the release of diphosphate.</text>
</comment>
<keyword evidence="5 9" id="KW-0548">Nucleotidyltransferase</keyword>
<evidence type="ECO:0000256" key="8">
    <source>
        <dbReference type="ARBA" id="ARBA00048366"/>
    </source>
</evidence>
<comment type="catalytic activity">
    <reaction evidence="8 9">
        <text>L-threonine + hydrogencarbonate + ATP = L-threonylcarbamoyladenylate + diphosphate + H2O</text>
        <dbReference type="Rhea" id="RHEA:36407"/>
        <dbReference type="ChEBI" id="CHEBI:15377"/>
        <dbReference type="ChEBI" id="CHEBI:17544"/>
        <dbReference type="ChEBI" id="CHEBI:30616"/>
        <dbReference type="ChEBI" id="CHEBI:33019"/>
        <dbReference type="ChEBI" id="CHEBI:57926"/>
        <dbReference type="ChEBI" id="CHEBI:73682"/>
        <dbReference type="EC" id="2.7.7.87"/>
    </reaction>
</comment>
<accession>A0ABT4JZ06</accession>
<dbReference type="PANTHER" id="PTHR17490">
    <property type="entry name" value="SUA5"/>
    <property type="match status" value="1"/>
</dbReference>
<dbReference type="InterPro" id="IPR006070">
    <property type="entry name" value="Sua5-like_dom"/>
</dbReference>
<dbReference type="PROSITE" id="PS51163">
    <property type="entry name" value="YRDC"/>
    <property type="match status" value="1"/>
</dbReference>
<keyword evidence="12" id="KW-1185">Reference proteome</keyword>
<reference evidence="11" key="1">
    <citation type="submission" date="2022-12" db="EMBL/GenBank/DDBJ databases">
        <title>Marinomonas 15G1-11 sp. nov, isolated from marine algae.</title>
        <authorList>
            <person name="Butt M."/>
            <person name="Choi D.G."/>
            <person name="Kim J.M."/>
            <person name="Lee J.K."/>
            <person name="Baek J.H."/>
            <person name="Jeon C.O."/>
        </authorList>
    </citation>
    <scope>NUCLEOTIDE SEQUENCE</scope>
    <source>
        <strain evidence="11">15G1-11</strain>
    </source>
</reference>
<gene>
    <name evidence="9" type="primary">tsaC</name>
    <name evidence="11" type="ORF">O1D97_18885</name>
</gene>
<dbReference type="EC" id="2.7.7.87" evidence="9"/>
<dbReference type="HAMAP" id="MF_01852">
    <property type="entry name" value="TsaC"/>
    <property type="match status" value="1"/>
</dbReference>
<feature type="domain" description="YrdC-like" evidence="10">
    <location>
        <begin position="4"/>
        <end position="185"/>
    </location>
</feature>
<organism evidence="11 12">
    <name type="scientific">Marinomonas phaeophyticola</name>
    <dbReference type="NCBI Taxonomy" id="3004091"/>
    <lineage>
        <taxon>Bacteria</taxon>
        <taxon>Pseudomonadati</taxon>
        <taxon>Pseudomonadota</taxon>
        <taxon>Gammaproteobacteria</taxon>
        <taxon>Oceanospirillales</taxon>
        <taxon>Oceanospirillaceae</taxon>
        <taxon>Marinomonas</taxon>
    </lineage>
</organism>
<name>A0ABT4JZ06_9GAMM</name>
<comment type="caution">
    <text evidence="11">The sequence shown here is derived from an EMBL/GenBank/DDBJ whole genome shotgun (WGS) entry which is preliminary data.</text>
</comment>
<keyword evidence="3 9" id="KW-0808">Transferase</keyword>
<dbReference type="Proteomes" id="UP001149719">
    <property type="component" value="Unassembled WGS sequence"/>
</dbReference>
<dbReference type="InterPro" id="IPR050156">
    <property type="entry name" value="TC-AMP_synthase_SUA5"/>
</dbReference>
<evidence type="ECO:0000256" key="3">
    <source>
        <dbReference type="ARBA" id="ARBA00022679"/>
    </source>
</evidence>
<protein>
    <recommendedName>
        <fullName evidence="9">Threonylcarbamoyl-AMP synthase</fullName>
        <shortName evidence="9">TC-AMP synthase</shortName>
        <ecNumber evidence="9">2.7.7.87</ecNumber>
    </recommendedName>
    <alternativeName>
        <fullName evidence="9">L-threonylcarbamoyladenylate synthase</fullName>
    </alternativeName>
    <alternativeName>
        <fullName evidence="9">t(6)A37 threonylcarbamoyladenosine biosynthesis protein TsaC</fullName>
    </alternativeName>
    <alternativeName>
        <fullName evidence="9">tRNA threonylcarbamoyladenosine biosynthesis protein TsaC</fullName>
    </alternativeName>
</protein>
<comment type="similarity">
    <text evidence="9">Belongs to the SUA5 family. TsaC subfamily.</text>
</comment>
<proteinExistence type="inferred from homology"/>
<dbReference type="Gene3D" id="3.90.870.10">
    <property type="entry name" value="DHBP synthase"/>
    <property type="match status" value="1"/>
</dbReference>
<evidence type="ECO:0000256" key="7">
    <source>
        <dbReference type="ARBA" id="ARBA00022840"/>
    </source>
</evidence>
<evidence type="ECO:0000256" key="4">
    <source>
        <dbReference type="ARBA" id="ARBA00022694"/>
    </source>
</evidence>
<dbReference type="SUPFAM" id="SSF55821">
    <property type="entry name" value="YrdC/RibB"/>
    <property type="match status" value="1"/>
</dbReference>
<evidence type="ECO:0000313" key="11">
    <source>
        <dbReference type="EMBL" id="MCZ2723620.1"/>
    </source>
</evidence>
<evidence type="ECO:0000256" key="1">
    <source>
        <dbReference type="ARBA" id="ARBA00004496"/>
    </source>
</evidence>
<dbReference type="EMBL" id="JAPUBN010000024">
    <property type="protein sequence ID" value="MCZ2723620.1"/>
    <property type="molecule type" value="Genomic_DNA"/>
</dbReference>
<sequence>MIITSSIYEIVSILKQGGVIAYPTEAVWGLGCDPFNKEAVYRILNIKKRPVEKGLILISGEEDHLEKWKYQLSESQYQRLTSKTSKPTSWVVPDTQITPEWVRGEHKSVAIRMIQHAQTTALCSSFGGVLVSTSANTAGNPPAATQDEVKHYFEGQLDAIFDAPLGDNNQPSQVRDLISNVIYRN</sequence>
<dbReference type="RefSeq" id="WP_269127757.1">
    <property type="nucleotide sequence ID" value="NZ_JAPUBN010000024.1"/>
</dbReference>
<evidence type="ECO:0000256" key="2">
    <source>
        <dbReference type="ARBA" id="ARBA00022490"/>
    </source>
</evidence>
<dbReference type="InterPro" id="IPR023535">
    <property type="entry name" value="TC-AMP_synthase"/>
</dbReference>
<keyword evidence="4 9" id="KW-0819">tRNA processing</keyword>
<keyword evidence="6 9" id="KW-0547">Nucleotide-binding</keyword>
<comment type="subcellular location">
    <subcellularLocation>
        <location evidence="1 9">Cytoplasm</location>
    </subcellularLocation>
</comment>
<dbReference type="PANTHER" id="PTHR17490:SF18">
    <property type="entry name" value="THREONYLCARBAMOYL-AMP SYNTHASE"/>
    <property type="match status" value="1"/>
</dbReference>
<dbReference type="InterPro" id="IPR017945">
    <property type="entry name" value="DHBP_synth_RibB-like_a/b_dom"/>
</dbReference>
<keyword evidence="2 9" id="KW-0963">Cytoplasm</keyword>
<evidence type="ECO:0000259" key="10">
    <source>
        <dbReference type="PROSITE" id="PS51163"/>
    </source>
</evidence>
<evidence type="ECO:0000256" key="9">
    <source>
        <dbReference type="HAMAP-Rule" id="MF_01852"/>
    </source>
</evidence>